<feature type="transmembrane region" description="Helical" evidence="1">
    <location>
        <begin position="84"/>
        <end position="102"/>
    </location>
</feature>
<dbReference type="RefSeq" id="WP_243332635.1">
    <property type="nucleotide sequence ID" value="NZ_AP027081.1"/>
</dbReference>
<evidence type="ECO:0000313" key="3">
    <source>
        <dbReference type="Proteomes" id="UP001228113"/>
    </source>
</evidence>
<dbReference type="KEGG" id="msea:METESE_35880"/>
<protein>
    <recommendedName>
        <fullName evidence="4">DUF393 domain-containing protein</fullName>
    </recommendedName>
</protein>
<keyword evidence="1" id="KW-0812">Transmembrane</keyword>
<dbReference type="AlphaFoldDB" id="A0AA48H278"/>
<keyword evidence="3" id="KW-1185">Reference proteome</keyword>
<accession>A0AA48H278</accession>
<keyword evidence="1" id="KW-1133">Transmembrane helix</keyword>
<evidence type="ECO:0000313" key="2">
    <source>
        <dbReference type="EMBL" id="BDU78630.1"/>
    </source>
</evidence>
<gene>
    <name evidence="2" type="ORF">METESE_35880</name>
</gene>
<dbReference type="Proteomes" id="UP001228113">
    <property type="component" value="Chromosome"/>
</dbReference>
<evidence type="ECO:0008006" key="4">
    <source>
        <dbReference type="Google" id="ProtNLM"/>
    </source>
</evidence>
<proteinExistence type="predicted"/>
<keyword evidence="1" id="KW-0472">Membrane</keyword>
<sequence length="103" mass="11105">MPSPLVLVYDAEDARCRRLADWVARRDREGLVVPFPSQNGEVARVAPELAGRVAPGLLLVLDTGTRQVEAGPRVMGPILARLPGWRVLAALGLAGLVFRVVAR</sequence>
<evidence type="ECO:0000256" key="1">
    <source>
        <dbReference type="SAM" id="Phobius"/>
    </source>
</evidence>
<name>A0AA48H278_9BACT</name>
<dbReference type="EMBL" id="AP027081">
    <property type="protein sequence ID" value="BDU78630.1"/>
    <property type="molecule type" value="Genomic_DNA"/>
</dbReference>
<organism evidence="2 3">
    <name type="scientific">Mesoterricola sediminis</name>
    <dbReference type="NCBI Taxonomy" id="2927980"/>
    <lineage>
        <taxon>Bacteria</taxon>
        <taxon>Pseudomonadati</taxon>
        <taxon>Acidobacteriota</taxon>
        <taxon>Holophagae</taxon>
        <taxon>Holophagales</taxon>
        <taxon>Holophagaceae</taxon>
        <taxon>Mesoterricola</taxon>
    </lineage>
</organism>
<reference evidence="2" key="1">
    <citation type="journal article" date="2023" name="Int. J. Syst. Evol. Microbiol.">
        <title>Mesoterricola silvestris gen. nov., sp. nov., Mesoterricola sediminis sp. nov., Geothrix oryzae sp. nov., Geothrix edaphica sp. nov., Geothrix rubra sp. nov., and Geothrix limicola sp. nov., six novel members of Acidobacteriota isolated from soils.</title>
        <authorList>
            <person name="Itoh H."/>
            <person name="Sugisawa Y."/>
            <person name="Mise K."/>
            <person name="Xu Z."/>
            <person name="Kuniyasu M."/>
            <person name="Ushijima N."/>
            <person name="Kawano K."/>
            <person name="Kobayashi E."/>
            <person name="Shiratori Y."/>
            <person name="Masuda Y."/>
            <person name="Senoo K."/>
        </authorList>
    </citation>
    <scope>NUCLEOTIDE SEQUENCE</scope>
    <source>
        <strain evidence="2">W786</strain>
    </source>
</reference>